<feature type="transmembrane region" description="Helical" evidence="1">
    <location>
        <begin position="372"/>
        <end position="394"/>
    </location>
</feature>
<evidence type="ECO:0000313" key="3">
    <source>
        <dbReference type="Proteomes" id="UP001500888"/>
    </source>
</evidence>
<dbReference type="InterPro" id="IPR008930">
    <property type="entry name" value="Terpenoid_cyclase/PrenylTrfase"/>
</dbReference>
<gene>
    <name evidence="2" type="ORF">GCM10022226_11890</name>
</gene>
<dbReference type="CDD" id="cd00688">
    <property type="entry name" value="ISOPREN_C2_like"/>
    <property type="match status" value="1"/>
</dbReference>
<comment type="caution">
    <text evidence="2">The sequence shown here is derived from an EMBL/GenBank/DDBJ whole genome shotgun (WGS) entry which is preliminary data.</text>
</comment>
<dbReference type="Gene3D" id="1.50.10.20">
    <property type="match status" value="2"/>
</dbReference>
<organism evidence="2 3">
    <name type="scientific">Sphaerisporangium flaviroseum</name>
    <dbReference type="NCBI Taxonomy" id="509199"/>
    <lineage>
        <taxon>Bacteria</taxon>
        <taxon>Bacillati</taxon>
        <taxon>Actinomycetota</taxon>
        <taxon>Actinomycetes</taxon>
        <taxon>Streptosporangiales</taxon>
        <taxon>Streptosporangiaceae</taxon>
        <taxon>Sphaerisporangium</taxon>
    </lineage>
</organism>
<keyword evidence="3" id="KW-1185">Reference proteome</keyword>
<evidence type="ECO:0000256" key="1">
    <source>
        <dbReference type="SAM" id="Phobius"/>
    </source>
</evidence>
<proteinExistence type="predicted"/>
<name>A0ABP7HJ16_9ACTN</name>
<sequence>MIIDVSAVDQGLKASLGLLRRTYSDTDTGGGWYHQLDMVPPGPTATGVALTAFHQCGETPEHLADALRFLKARQIKSDDPLLDGGWAMNTSFGLPVVEATGWVARYLGLARCGLAEDGPSVPRAYQWLVNNQNGDGGWGSLRGCPSRVWLTCLALRALAQLSPRSPAVKRGVEWLLAQQNRSSCGWGENATRSPTVTHTALALITLAEVGADRTGENIFGAYTWLETHLDASVIDDPHARIESYNVTHLVDGTPAVWHTILLHYGMPIALSALLRHPGAPPADLICAGFNTIARTQLEGGHWQNIQGGDSVSIWALWPFVQALADVRDLSPVRSADQITWSKELVVIQRQDAGGRPLTALLRAQRWLAVTRFFARTWASLLLILSTLTGLVLVGIGRFNWKDYILGMILPIGLLVIQEARQRRRR</sequence>
<protein>
    <recommendedName>
        <fullName evidence="4">Squalene cyclase C-terminal domain-containing protein</fullName>
    </recommendedName>
</protein>
<dbReference type="Proteomes" id="UP001500888">
    <property type="component" value="Unassembled WGS sequence"/>
</dbReference>
<keyword evidence="1" id="KW-0472">Membrane</keyword>
<evidence type="ECO:0008006" key="4">
    <source>
        <dbReference type="Google" id="ProtNLM"/>
    </source>
</evidence>
<dbReference type="RefSeq" id="WP_344935109.1">
    <property type="nucleotide sequence ID" value="NZ_BAAAZR010000001.1"/>
</dbReference>
<keyword evidence="1" id="KW-0812">Transmembrane</keyword>
<keyword evidence="1" id="KW-1133">Transmembrane helix</keyword>
<evidence type="ECO:0000313" key="2">
    <source>
        <dbReference type="EMBL" id="GAA3794181.1"/>
    </source>
</evidence>
<reference evidence="3" key="1">
    <citation type="journal article" date="2019" name="Int. J. Syst. Evol. Microbiol.">
        <title>The Global Catalogue of Microorganisms (GCM) 10K type strain sequencing project: providing services to taxonomists for standard genome sequencing and annotation.</title>
        <authorList>
            <consortium name="The Broad Institute Genomics Platform"/>
            <consortium name="The Broad Institute Genome Sequencing Center for Infectious Disease"/>
            <person name="Wu L."/>
            <person name="Ma J."/>
        </authorList>
    </citation>
    <scope>NUCLEOTIDE SEQUENCE [LARGE SCALE GENOMIC DNA]</scope>
    <source>
        <strain evidence="3">JCM 16908</strain>
    </source>
</reference>
<dbReference type="EMBL" id="BAAAZR010000001">
    <property type="protein sequence ID" value="GAA3794181.1"/>
    <property type="molecule type" value="Genomic_DNA"/>
</dbReference>
<dbReference type="SUPFAM" id="SSF48239">
    <property type="entry name" value="Terpenoid cyclases/Protein prenyltransferases"/>
    <property type="match status" value="2"/>
</dbReference>
<accession>A0ABP7HJ16</accession>